<evidence type="ECO:0000313" key="1">
    <source>
        <dbReference type="EMBL" id="KAI0048307.1"/>
    </source>
</evidence>
<comment type="caution">
    <text evidence="1">The sequence shown here is derived from an EMBL/GenBank/DDBJ whole genome shotgun (WGS) entry which is preliminary data.</text>
</comment>
<name>A0ACB8RWW7_9AGAM</name>
<evidence type="ECO:0000313" key="2">
    <source>
        <dbReference type="Proteomes" id="UP000814033"/>
    </source>
</evidence>
<organism evidence="1 2">
    <name type="scientific">Auriscalpium vulgare</name>
    <dbReference type="NCBI Taxonomy" id="40419"/>
    <lineage>
        <taxon>Eukaryota</taxon>
        <taxon>Fungi</taxon>
        <taxon>Dikarya</taxon>
        <taxon>Basidiomycota</taxon>
        <taxon>Agaricomycotina</taxon>
        <taxon>Agaricomycetes</taxon>
        <taxon>Russulales</taxon>
        <taxon>Auriscalpiaceae</taxon>
        <taxon>Auriscalpium</taxon>
    </lineage>
</organism>
<dbReference type="EMBL" id="MU275889">
    <property type="protein sequence ID" value="KAI0048307.1"/>
    <property type="molecule type" value="Genomic_DNA"/>
</dbReference>
<reference evidence="1" key="1">
    <citation type="submission" date="2021-02" db="EMBL/GenBank/DDBJ databases">
        <authorList>
            <consortium name="DOE Joint Genome Institute"/>
            <person name="Ahrendt S."/>
            <person name="Looney B.P."/>
            <person name="Miyauchi S."/>
            <person name="Morin E."/>
            <person name="Drula E."/>
            <person name="Courty P.E."/>
            <person name="Chicoki N."/>
            <person name="Fauchery L."/>
            <person name="Kohler A."/>
            <person name="Kuo A."/>
            <person name="Labutti K."/>
            <person name="Pangilinan J."/>
            <person name="Lipzen A."/>
            <person name="Riley R."/>
            <person name="Andreopoulos W."/>
            <person name="He G."/>
            <person name="Johnson J."/>
            <person name="Barry K.W."/>
            <person name="Grigoriev I.V."/>
            <person name="Nagy L."/>
            <person name="Hibbett D."/>
            <person name="Henrissat B."/>
            <person name="Matheny P.B."/>
            <person name="Labbe J."/>
            <person name="Martin F."/>
        </authorList>
    </citation>
    <scope>NUCLEOTIDE SEQUENCE</scope>
    <source>
        <strain evidence="1">FP105234-sp</strain>
    </source>
</reference>
<accession>A0ACB8RWW7</accession>
<keyword evidence="2" id="KW-1185">Reference proteome</keyword>
<protein>
    <submittedName>
        <fullName evidence="1">Uncharacterized protein</fullName>
    </submittedName>
</protein>
<dbReference type="Proteomes" id="UP000814033">
    <property type="component" value="Unassembled WGS sequence"/>
</dbReference>
<proteinExistence type="predicted"/>
<reference evidence="1" key="2">
    <citation type="journal article" date="2022" name="New Phytol.">
        <title>Evolutionary transition to the ectomycorrhizal habit in the genomes of a hyperdiverse lineage of mushroom-forming fungi.</title>
        <authorList>
            <person name="Looney B."/>
            <person name="Miyauchi S."/>
            <person name="Morin E."/>
            <person name="Drula E."/>
            <person name="Courty P.E."/>
            <person name="Kohler A."/>
            <person name="Kuo A."/>
            <person name="LaButti K."/>
            <person name="Pangilinan J."/>
            <person name="Lipzen A."/>
            <person name="Riley R."/>
            <person name="Andreopoulos W."/>
            <person name="He G."/>
            <person name="Johnson J."/>
            <person name="Nolan M."/>
            <person name="Tritt A."/>
            <person name="Barry K.W."/>
            <person name="Grigoriev I.V."/>
            <person name="Nagy L.G."/>
            <person name="Hibbett D."/>
            <person name="Henrissat B."/>
            <person name="Matheny P.B."/>
            <person name="Labbe J."/>
            <person name="Martin F.M."/>
        </authorList>
    </citation>
    <scope>NUCLEOTIDE SEQUENCE</scope>
    <source>
        <strain evidence="1">FP105234-sp</strain>
    </source>
</reference>
<sequence length="80" mass="8513">MTSAGEKLKLVQLWKGSCVRMIVMHVHTSAFKPLSITTGSSMMPSRSVLVGKTGPLTTPSRDGGLCSGIHVRCSTWPNGL</sequence>
<gene>
    <name evidence="1" type="ORF">FA95DRAFT_1101500</name>
</gene>